<keyword evidence="2 7" id="KW-0813">Transport</keyword>
<name>A0A8T4L7L6_9ARCH</name>
<evidence type="ECO:0000256" key="3">
    <source>
        <dbReference type="ARBA" id="ARBA00022475"/>
    </source>
</evidence>
<dbReference type="CDD" id="cd06261">
    <property type="entry name" value="TM_PBP2"/>
    <property type="match status" value="1"/>
</dbReference>
<feature type="domain" description="ABC transmembrane type-1" evidence="8">
    <location>
        <begin position="169"/>
        <end position="358"/>
    </location>
</feature>
<feature type="transmembrane region" description="Helical" evidence="7">
    <location>
        <begin position="6"/>
        <end position="29"/>
    </location>
</feature>
<dbReference type="AlphaFoldDB" id="A0A8T4L7L6"/>
<dbReference type="Pfam" id="PF00528">
    <property type="entry name" value="BPD_transp_1"/>
    <property type="match status" value="1"/>
</dbReference>
<reference evidence="9" key="1">
    <citation type="submission" date="2021-03" db="EMBL/GenBank/DDBJ databases">
        <authorList>
            <person name="Jaffe A."/>
        </authorList>
    </citation>
    <scope>NUCLEOTIDE SEQUENCE</scope>
    <source>
        <strain evidence="9">RIFCSPLOWO2_01_FULL_58_19</strain>
    </source>
</reference>
<evidence type="ECO:0000256" key="7">
    <source>
        <dbReference type="RuleBase" id="RU363032"/>
    </source>
</evidence>
<dbReference type="Gene3D" id="1.10.3720.10">
    <property type="entry name" value="MetI-like"/>
    <property type="match status" value="1"/>
</dbReference>
<evidence type="ECO:0000256" key="5">
    <source>
        <dbReference type="ARBA" id="ARBA00022989"/>
    </source>
</evidence>
<sequence>MSNPDALHYFLGNRLAVCGLALLCLLYLLAGFTFLNDALGHAVVPDPDELRITEKSVLFRETSRRAACALDGSALLAEFPVLSDALAVPGKAFPLPFAGFRLLRQRLAAIGLENLESVNSFVQRFEVVHENKVFELVLFSSENQPPSPTHLFGSDEFGRDVFARVLYASRISLSVGFLAVVIALSLGVLLGCLAGYYGGFLDSVIMRLADVWMSLPGMMLLLTFVALTGANLASTILLIGVLSWPSPARLVRAEVLSLRQREFVEAAKAIGCTQTQIIFRHILPNALAPIIVQATLFLAGAILLESGLSFLGLGVQPPTASWGNMLSNGLSYLRTSPWQAFFPGFMLFLTVLSFNFVAEGLREALDPKRRRGP</sequence>
<dbReference type="PANTHER" id="PTHR43386:SF1">
    <property type="entry name" value="D,D-DIPEPTIDE TRANSPORT SYSTEM PERMEASE PROTEIN DDPC-RELATED"/>
    <property type="match status" value="1"/>
</dbReference>
<dbReference type="EMBL" id="JAGVWE010000002">
    <property type="protein sequence ID" value="MBS3062657.1"/>
    <property type="molecule type" value="Genomic_DNA"/>
</dbReference>
<evidence type="ECO:0000256" key="4">
    <source>
        <dbReference type="ARBA" id="ARBA00022692"/>
    </source>
</evidence>
<evidence type="ECO:0000256" key="6">
    <source>
        <dbReference type="ARBA" id="ARBA00023136"/>
    </source>
</evidence>
<gene>
    <name evidence="9" type="ORF">J4203_02185</name>
</gene>
<proteinExistence type="inferred from homology"/>
<feature type="transmembrane region" description="Helical" evidence="7">
    <location>
        <begin position="340"/>
        <end position="361"/>
    </location>
</feature>
<dbReference type="Proteomes" id="UP000678237">
    <property type="component" value="Unassembled WGS sequence"/>
</dbReference>
<comment type="similarity">
    <text evidence="7">Belongs to the binding-protein-dependent transport system permease family.</text>
</comment>
<feature type="transmembrane region" description="Helical" evidence="7">
    <location>
        <begin position="218"/>
        <end position="242"/>
    </location>
</feature>
<evidence type="ECO:0000256" key="1">
    <source>
        <dbReference type="ARBA" id="ARBA00004651"/>
    </source>
</evidence>
<comment type="subcellular location">
    <subcellularLocation>
        <location evidence="1 7">Cell membrane</location>
        <topology evidence="1 7">Multi-pass membrane protein</topology>
    </subcellularLocation>
</comment>
<dbReference type="PROSITE" id="PS50928">
    <property type="entry name" value="ABC_TM1"/>
    <property type="match status" value="1"/>
</dbReference>
<comment type="caution">
    <text evidence="9">The sequence shown here is derived from an EMBL/GenBank/DDBJ whole genome shotgun (WGS) entry which is preliminary data.</text>
</comment>
<feature type="transmembrane region" description="Helical" evidence="7">
    <location>
        <begin position="173"/>
        <end position="198"/>
    </location>
</feature>
<dbReference type="GO" id="GO:0005886">
    <property type="term" value="C:plasma membrane"/>
    <property type="evidence" value="ECO:0007669"/>
    <property type="project" value="UniProtKB-SubCell"/>
</dbReference>
<keyword evidence="4 7" id="KW-0812">Transmembrane</keyword>
<organism evidence="9 10">
    <name type="scientific">Candidatus Iainarchaeum sp</name>
    <dbReference type="NCBI Taxonomy" id="3101447"/>
    <lineage>
        <taxon>Archaea</taxon>
        <taxon>Candidatus Iainarchaeota</taxon>
        <taxon>Candidatus Iainarchaeia</taxon>
        <taxon>Candidatus Iainarchaeales</taxon>
        <taxon>Candidatus Iainarchaeaceae</taxon>
        <taxon>Candidatus Iainarchaeum</taxon>
    </lineage>
</organism>
<dbReference type="InterPro" id="IPR035906">
    <property type="entry name" value="MetI-like_sf"/>
</dbReference>
<feature type="transmembrane region" description="Helical" evidence="7">
    <location>
        <begin position="286"/>
        <end position="304"/>
    </location>
</feature>
<dbReference type="InterPro" id="IPR050366">
    <property type="entry name" value="BP-dependent_transpt_permease"/>
</dbReference>
<evidence type="ECO:0000313" key="10">
    <source>
        <dbReference type="Proteomes" id="UP000678237"/>
    </source>
</evidence>
<keyword evidence="6 7" id="KW-0472">Membrane</keyword>
<protein>
    <submittedName>
        <fullName evidence="9">ABC transporter permease</fullName>
    </submittedName>
</protein>
<evidence type="ECO:0000313" key="9">
    <source>
        <dbReference type="EMBL" id="MBS3062657.1"/>
    </source>
</evidence>
<dbReference type="SUPFAM" id="SSF161098">
    <property type="entry name" value="MetI-like"/>
    <property type="match status" value="1"/>
</dbReference>
<reference evidence="9" key="2">
    <citation type="submission" date="2021-05" db="EMBL/GenBank/DDBJ databases">
        <title>Protein family content uncovers lineage relationships and bacterial pathway maintenance mechanisms in DPANN archaea.</title>
        <authorList>
            <person name="Castelle C.J."/>
            <person name="Meheust R."/>
            <person name="Jaffe A.L."/>
            <person name="Seitz K."/>
            <person name="Gong X."/>
            <person name="Baker B.J."/>
            <person name="Banfield J.F."/>
        </authorList>
    </citation>
    <scope>NUCLEOTIDE SEQUENCE</scope>
    <source>
        <strain evidence="9">RIFCSPLOWO2_01_FULL_58_19</strain>
    </source>
</reference>
<dbReference type="InterPro" id="IPR000515">
    <property type="entry name" value="MetI-like"/>
</dbReference>
<keyword evidence="3" id="KW-1003">Cell membrane</keyword>
<evidence type="ECO:0000256" key="2">
    <source>
        <dbReference type="ARBA" id="ARBA00022448"/>
    </source>
</evidence>
<dbReference type="GO" id="GO:0055085">
    <property type="term" value="P:transmembrane transport"/>
    <property type="evidence" value="ECO:0007669"/>
    <property type="project" value="InterPro"/>
</dbReference>
<evidence type="ECO:0000259" key="8">
    <source>
        <dbReference type="PROSITE" id="PS50928"/>
    </source>
</evidence>
<dbReference type="PANTHER" id="PTHR43386">
    <property type="entry name" value="OLIGOPEPTIDE TRANSPORT SYSTEM PERMEASE PROTEIN APPC"/>
    <property type="match status" value="1"/>
</dbReference>
<keyword evidence="5 7" id="KW-1133">Transmembrane helix</keyword>
<accession>A0A8T4L7L6</accession>